<dbReference type="Pfam" id="PF01124">
    <property type="entry name" value="MAPEG"/>
    <property type="match status" value="1"/>
</dbReference>
<dbReference type="InterPro" id="IPR023352">
    <property type="entry name" value="MAPEG-like_dom_sf"/>
</dbReference>
<protein>
    <submittedName>
        <fullName evidence="6">MAPEG family protein</fullName>
    </submittedName>
</protein>
<dbReference type="Gene3D" id="1.20.120.550">
    <property type="entry name" value="Membrane associated eicosanoid/glutathione metabolism-like domain"/>
    <property type="match status" value="1"/>
</dbReference>
<feature type="transmembrane region" description="Helical" evidence="5">
    <location>
        <begin position="27"/>
        <end position="49"/>
    </location>
</feature>
<dbReference type="EMBL" id="JBHFNT010000327">
    <property type="protein sequence ID" value="MFB2839824.1"/>
    <property type="molecule type" value="Genomic_DNA"/>
</dbReference>
<evidence type="ECO:0000256" key="3">
    <source>
        <dbReference type="ARBA" id="ARBA00022989"/>
    </source>
</evidence>
<sequence>MLTQQIAGIILTLTRQVPTSLVSEMTFPLWGLVIFILWTIVIVILLLTVRIRHLAAGGSVKDFATPNDESLLWRLFRVQANLVENLPLYLGVVFLLTVRGVSGIVVDALVVVYIAFRIIHSLIHIAGLDPKFRLLSLAIQLTCLVTLITLALF</sequence>
<organism evidence="6 7">
    <name type="scientific">Floridaenema evergladense BLCC-F167</name>
    <dbReference type="NCBI Taxonomy" id="3153639"/>
    <lineage>
        <taxon>Bacteria</taxon>
        <taxon>Bacillati</taxon>
        <taxon>Cyanobacteriota</taxon>
        <taxon>Cyanophyceae</taxon>
        <taxon>Oscillatoriophycideae</taxon>
        <taxon>Aerosakkonematales</taxon>
        <taxon>Aerosakkonemataceae</taxon>
        <taxon>Floridanema</taxon>
        <taxon>Floridanema evergladense</taxon>
    </lineage>
</organism>
<dbReference type="Proteomes" id="UP001576780">
    <property type="component" value="Unassembled WGS sequence"/>
</dbReference>
<comment type="caution">
    <text evidence="6">The sequence shown here is derived from an EMBL/GenBank/DDBJ whole genome shotgun (WGS) entry which is preliminary data.</text>
</comment>
<evidence type="ECO:0000256" key="5">
    <source>
        <dbReference type="SAM" id="Phobius"/>
    </source>
</evidence>
<dbReference type="SUPFAM" id="SSF161084">
    <property type="entry name" value="MAPEG domain-like"/>
    <property type="match status" value="1"/>
</dbReference>
<feature type="transmembrane region" description="Helical" evidence="5">
    <location>
        <begin position="134"/>
        <end position="152"/>
    </location>
</feature>
<evidence type="ECO:0000256" key="2">
    <source>
        <dbReference type="ARBA" id="ARBA00022692"/>
    </source>
</evidence>
<keyword evidence="4 5" id="KW-0472">Membrane</keyword>
<name>A0ABV4WXJ8_9CYAN</name>
<comment type="subcellular location">
    <subcellularLocation>
        <location evidence="1">Membrane</location>
    </subcellularLocation>
</comment>
<gene>
    <name evidence="6" type="ORF">ACE1CA_35500</name>
</gene>
<proteinExistence type="predicted"/>
<evidence type="ECO:0000313" key="6">
    <source>
        <dbReference type="EMBL" id="MFB2839824.1"/>
    </source>
</evidence>
<feature type="transmembrane region" description="Helical" evidence="5">
    <location>
        <begin position="86"/>
        <end position="114"/>
    </location>
</feature>
<accession>A0ABV4WXJ8</accession>
<dbReference type="InterPro" id="IPR001129">
    <property type="entry name" value="Membr-assoc_MAPEG"/>
</dbReference>
<keyword evidence="3 5" id="KW-1133">Transmembrane helix</keyword>
<keyword evidence="2 5" id="KW-0812">Transmembrane</keyword>
<evidence type="ECO:0000256" key="1">
    <source>
        <dbReference type="ARBA" id="ARBA00004370"/>
    </source>
</evidence>
<evidence type="ECO:0000256" key="4">
    <source>
        <dbReference type="ARBA" id="ARBA00023136"/>
    </source>
</evidence>
<dbReference type="RefSeq" id="WP_413282082.1">
    <property type="nucleotide sequence ID" value="NZ_JBHFNT010000327.1"/>
</dbReference>
<keyword evidence="7" id="KW-1185">Reference proteome</keyword>
<reference evidence="6 7" key="1">
    <citation type="submission" date="2024-09" db="EMBL/GenBank/DDBJ databases">
        <title>Floridaenema gen nov. (Aerosakkonemataceae, Aerosakkonematales ord. nov., Cyanobacteria) from benthic tropical and subtropical fresh waters, with the description of four new species.</title>
        <authorList>
            <person name="Moretto J.A."/>
            <person name="Berthold D.E."/>
            <person name="Lefler F.W."/>
            <person name="Huang I.-S."/>
            <person name="Laughinghouse H. IV."/>
        </authorList>
    </citation>
    <scope>NUCLEOTIDE SEQUENCE [LARGE SCALE GENOMIC DNA]</scope>
    <source>
        <strain evidence="6 7">BLCC-F167</strain>
    </source>
</reference>
<evidence type="ECO:0000313" key="7">
    <source>
        <dbReference type="Proteomes" id="UP001576780"/>
    </source>
</evidence>